<proteinExistence type="predicted"/>
<dbReference type="SUPFAM" id="SSF52309">
    <property type="entry name" value="N-(deoxy)ribosyltransferase-like"/>
    <property type="match status" value="1"/>
</dbReference>
<dbReference type="RefSeq" id="WP_004472346.1">
    <property type="nucleotide sequence ID" value="NZ_AHMU02000065.1"/>
</dbReference>
<reference evidence="1 2" key="1">
    <citation type="submission" date="2013-01" db="EMBL/GenBank/DDBJ databases">
        <authorList>
            <person name="Harkins D.M."/>
            <person name="Durkin A.S."/>
            <person name="Brinkac L.M."/>
            <person name="Haft D.H."/>
            <person name="Selengut J.D."/>
            <person name="Sanka R."/>
            <person name="DePew J."/>
            <person name="Purushe J."/>
            <person name="Hartskeerl R.A."/>
            <person name="Ahmed A."/>
            <person name="van der Linden H."/>
            <person name="Goris M.G.A."/>
            <person name="Vinetz J.M."/>
            <person name="Sutton G.G."/>
            <person name="Nierman W.C."/>
            <person name="Fouts D.E."/>
        </authorList>
    </citation>
    <scope>NUCLEOTIDE SEQUENCE [LARGE SCALE GENOMIC DNA]</scope>
    <source>
        <strain evidence="1 2">MAVJ 401</strain>
    </source>
</reference>
<dbReference type="Proteomes" id="UP000012106">
    <property type="component" value="Unassembled WGS sequence"/>
</dbReference>
<organism evidence="1 2">
    <name type="scientific">Leptospira santarosai serovar Arenal str. MAVJ 401</name>
    <dbReference type="NCBI Taxonomy" id="1049976"/>
    <lineage>
        <taxon>Bacteria</taxon>
        <taxon>Pseudomonadati</taxon>
        <taxon>Spirochaetota</taxon>
        <taxon>Spirochaetia</taxon>
        <taxon>Leptospirales</taxon>
        <taxon>Leptospiraceae</taxon>
        <taxon>Leptospira</taxon>
    </lineage>
</organism>
<evidence type="ECO:0008006" key="3">
    <source>
        <dbReference type="Google" id="ProtNLM"/>
    </source>
</evidence>
<gene>
    <name evidence="1" type="ORF">LEP1GSC063_2824</name>
</gene>
<evidence type="ECO:0000313" key="2">
    <source>
        <dbReference type="Proteomes" id="UP000012106"/>
    </source>
</evidence>
<dbReference type="Gene3D" id="3.40.50.450">
    <property type="match status" value="1"/>
</dbReference>
<accession>M6JME9</accession>
<protein>
    <recommendedName>
        <fullName evidence="3">Nucleoside 2-deoxyribosyltransferase</fullName>
    </recommendedName>
</protein>
<evidence type="ECO:0000313" key="1">
    <source>
        <dbReference type="EMBL" id="EMN20813.1"/>
    </source>
</evidence>
<comment type="caution">
    <text evidence="1">The sequence shown here is derived from an EMBL/GenBank/DDBJ whole genome shotgun (WGS) entry which is preliminary data.</text>
</comment>
<dbReference type="AlphaFoldDB" id="M6JME9"/>
<dbReference type="EMBL" id="AHMU02000065">
    <property type="protein sequence ID" value="EMN20813.1"/>
    <property type="molecule type" value="Genomic_DNA"/>
</dbReference>
<name>M6JME9_9LEPT</name>
<sequence length="182" mass="21101">MSKNVFVLMPFSDEYVDVYEFGIKDVAKEFNLTVTRLDEQIFDSDMLEQIYQQIEKADFIIADMSGRNANVFYEVGYADAKKKLIILLTENISDIPFDLSHRPHVVYEKSLKKLKTDLRLRINWAIQEIEKRNRNPLAINLKNKSSHVNRENATDTAIIEFTLEITNLTENKITGLELLTIA</sequence>